<evidence type="ECO:0000313" key="2">
    <source>
        <dbReference type="EMBL" id="AJE85490.1"/>
    </source>
</evidence>
<dbReference type="EMBL" id="CP010519">
    <property type="protein sequence ID" value="AJE85490.1"/>
    <property type="molecule type" value="Genomic_DNA"/>
</dbReference>
<dbReference type="InterPro" id="IPR037401">
    <property type="entry name" value="SnoaL-like"/>
</dbReference>
<evidence type="ECO:0000313" key="3">
    <source>
        <dbReference type="Proteomes" id="UP000031523"/>
    </source>
</evidence>
<dbReference type="Pfam" id="PF13577">
    <property type="entry name" value="SnoaL_4"/>
    <property type="match status" value="1"/>
</dbReference>
<dbReference type="SUPFAM" id="SSF54427">
    <property type="entry name" value="NTF2-like"/>
    <property type="match status" value="1"/>
</dbReference>
<dbReference type="Proteomes" id="UP000031523">
    <property type="component" value="Chromosome"/>
</dbReference>
<reference evidence="2 3" key="1">
    <citation type="submission" date="2015-01" db="EMBL/GenBank/DDBJ databases">
        <title>Enhanced salinomycin production by adjusting the supply of polyketide extender units in Streptomyce albus DSM 41398.</title>
        <authorList>
            <person name="Lu C."/>
        </authorList>
    </citation>
    <scope>NUCLEOTIDE SEQUENCE [LARGE SCALE GENOMIC DNA]</scope>
    <source>
        <strain evidence="3">ATCC 21838 / DSM 41398 / FERM P-419 / JCM 4703 / NBRC 107858</strain>
    </source>
</reference>
<dbReference type="Gene3D" id="3.10.450.50">
    <property type="match status" value="1"/>
</dbReference>
<name>A0A0B5F1M8_STRA4</name>
<dbReference type="KEGG" id="sals:SLNWT_5114"/>
<evidence type="ECO:0000259" key="1">
    <source>
        <dbReference type="Pfam" id="PF13577"/>
    </source>
</evidence>
<dbReference type="InterPro" id="IPR032710">
    <property type="entry name" value="NTF2-like_dom_sf"/>
</dbReference>
<dbReference type="AlphaFoldDB" id="A0A0B5F1M8"/>
<proteinExistence type="predicted"/>
<dbReference type="CDD" id="cd00531">
    <property type="entry name" value="NTF2_like"/>
    <property type="match status" value="1"/>
</dbReference>
<feature type="domain" description="SnoaL-like" evidence="1">
    <location>
        <begin position="5"/>
        <end position="131"/>
    </location>
</feature>
<sequence length="149" mass="16214">MTPSESTAEIAGLLDRYLITLDDEKLDDDWTRSLFTEDASVTFPVGGHQGAAGMGAFHQRTLDAFTCTQHMGTHAFVEIEGGGDTARLRANCTSTHVHRPENAAELGPLFRTGTFVDGRARRTPEGWRLSALSFRLMWKHGTPPGGGGR</sequence>
<keyword evidence="3" id="KW-1185">Reference proteome</keyword>
<gene>
    <name evidence="2" type="ORF">SLNWT_5114</name>
</gene>
<organism evidence="2 3">
    <name type="scientific">Streptomyces albus (strain ATCC 21838 / DSM 41398 / FERM P-419 / JCM 4703 / NBRC 107858)</name>
    <dbReference type="NCBI Taxonomy" id="1081613"/>
    <lineage>
        <taxon>Bacteria</taxon>
        <taxon>Bacillati</taxon>
        <taxon>Actinomycetota</taxon>
        <taxon>Actinomycetes</taxon>
        <taxon>Kitasatosporales</taxon>
        <taxon>Streptomycetaceae</taxon>
        <taxon>Streptomyces</taxon>
    </lineage>
</organism>
<protein>
    <submittedName>
        <fullName evidence="2">JadX-like protein</fullName>
    </submittedName>
</protein>
<accession>A0A0B5F1M8</accession>